<dbReference type="SMART" id="SM00225">
    <property type="entry name" value="BTB"/>
    <property type="match status" value="1"/>
</dbReference>
<dbReference type="PANTHER" id="PTHR45774">
    <property type="entry name" value="BTB/POZ DOMAIN-CONTAINING"/>
    <property type="match status" value="1"/>
</dbReference>
<protein>
    <recommendedName>
        <fullName evidence="2">BTB domain-containing protein</fullName>
    </recommendedName>
</protein>
<dbReference type="GO" id="GO:0022008">
    <property type="term" value="P:neurogenesis"/>
    <property type="evidence" value="ECO:0007669"/>
    <property type="project" value="TreeGrafter"/>
</dbReference>
<dbReference type="Pfam" id="PF00651">
    <property type="entry name" value="BTB"/>
    <property type="match status" value="1"/>
</dbReference>
<dbReference type="SUPFAM" id="SSF54695">
    <property type="entry name" value="POZ domain"/>
    <property type="match status" value="1"/>
</dbReference>
<reference evidence="3 4" key="1">
    <citation type="submission" date="2018-04" db="EMBL/GenBank/DDBJ databases">
        <title>The genome of golden apple snail Pomacea canaliculata provides insight into stress tolerance and invasive adaptation.</title>
        <authorList>
            <person name="Liu C."/>
            <person name="Liu B."/>
            <person name="Ren Y."/>
            <person name="Zhang Y."/>
            <person name="Wang H."/>
            <person name="Li S."/>
            <person name="Jiang F."/>
            <person name="Yin L."/>
            <person name="Zhang G."/>
            <person name="Qian W."/>
            <person name="Fan W."/>
        </authorList>
    </citation>
    <scope>NUCLEOTIDE SEQUENCE [LARGE SCALE GENOMIC DNA]</scope>
    <source>
        <strain evidence="3">SZHN2017</strain>
        <tissue evidence="3">Muscle</tissue>
    </source>
</reference>
<dbReference type="STRING" id="400727.A0A2T7P563"/>
<feature type="domain" description="BTB" evidence="2">
    <location>
        <begin position="37"/>
        <end position="104"/>
    </location>
</feature>
<name>A0A2T7P563_POMCA</name>
<dbReference type="SMART" id="SM00875">
    <property type="entry name" value="BACK"/>
    <property type="match status" value="1"/>
</dbReference>
<dbReference type="EMBL" id="PZQS01000006">
    <property type="protein sequence ID" value="PVD28551.1"/>
    <property type="molecule type" value="Genomic_DNA"/>
</dbReference>
<evidence type="ECO:0000256" key="1">
    <source>
        <dbReference type="SAM" id="MobiDB-lite"/>
    </source>
</evidence>
<dbReference type="Proteomes" id="UP000245119">
    <property type="component" value="Linkage Group LG6"/>
</dbReference>
<dbReference type="AlphaFoldDB" id="A0A2T7P563"/>
<dbReference type="InterPro" id="IPR011705">
    <property type="entry name" value="BACK"/>
</dbReference>
<accession>A0A2T7P563</accession>
<dbReference type="Gene3D" id="3.30.710.10">
    <property type="entry name" value="Potassium Channel Kv1.1, Chain A"/>
    <property type="match status" value="1"/>
</dbReference>
<comment type="caution">
    <text evidence="3">The sequence shown here is derived from an EMBL/GenBank/DDBJ whole genome shotgun (WGS) entry which is preliminary data.</text>
</comment>
<sequence>MIPHRDRKFRAMEMRDWQAHLSALECNHHMFENQIHCDVNFRVGSRGQVLGAHRYVLESRSDVFTVMFHGPLAETGIIDVPEVEFDDFKEFLRFLYTDDGPIDADNVLVLLYLAKKYNVDTLVRRCVAFLGDSLCAETACFLMEQGHIFSEEGLRLKALNYICEHARVVLNGPHVHDICNRCLASVFRSDLLRAPEVEVYECALRWAAAECERRGRADSGWDRRTVLGASFSYIRFPLLPARYFLDHVMRYDILTLREKLELTRFFLDSDKYPLQTFSVRPRAFKDPPPLIPKKKAPMHPETGSSSSTAQQQPRGGWQAGEQAQFLAGTVNDVRRRLSARQRGITRGISFAARLSIFESL</sequence>
<dbReference type="Gene3D" id="1.25.40.420">
    <property type="match status" value="1"/>
</dbReference>
<feature type="region of interest" description="Disordered" evidence="1">
    <location>
        <begin position="283"/>
        <end position="318"/>
    </location>
</feature>
<feature type="compositionally biased region" description="Polar residues" evidence="1">
    <location>
        <begin position="302"/>
        <end position="313"/>
    </location>
</feature>
<dbReference type="Pfam" id="PF07707">
    <property type="entry name" value="BACK"/>
    <property type="match status" value="1"/>
</dbReference>
<dbReference type="OrthoDB" id="9979965at2759"/>
<gene>
    <name evidence="3" type="ORF">C0Q70_11139</name>
</gene>
<evidence type="ECO:0000313" key="3">
    <source>
        <dbReference type="EMBL" id="PVD28551.1"/>
    </source>
</evidence>
<dbReference type="InterPro" id="IPR011333">
    <property type="entry name" value="SKP1/BTB/POZ_sf"/>
</dbReference>
<dbReference type="GO" id="GO:0005829">
    <property type="term" value="C:cytosol"/>
    <property type="evidence" value="ECO:0007669"/>
    <property type="project" value="TreeGrafter"/>
</dbReference>
<dbReference type="PANTHER" id="PTHR45774:SF4">
    <property type="entry name" value="AXUNDEAD, ISOFORM F"/>
    <property type="match status" value="1"/>
</dbReference>
<keyword evidence="4" id="KW-1185">Reference proteome</keyword>
<dbReference type="InterPro" id="IPR000210">
    <property type="entry name" value="BTB/POZ_dom"/>
</dbReference>
<organism evidence="3 4">
    <name type="scientific">Pomacea canaliculata</name>
    <name type="common">Golden apple snail</name>
    <dbReference type="NCBI Taxonomy" id="400727"/>
    <lineage>
        <taxon>Eukaryota</taxon>
        <taxon>Metazoa</taxon>
        <taxon>Spiralia</taxon>
        <taxon>Lophotrochozoa</taxon>
        <taxon>Mollusca</taxon>
        <taxon>Gastropoda</taxon>
        <taxon>Caenogastropoda</taxon>
        <taxon>Architaenioglossa</taxon>
        <taxon>Ampullarioidea</taxon>
        <taxon>Ampullariidae</taxon>
        <taxon>Pomacea</taxon>
    </lineage>
</organism>
<evidence type="ECO:0000259" key="2">
    <source>
        <dbReference type="PROSITE" id="PS50097"/>
    </source>
</evidence>
<evidence type="ECO:0000313" key="4">
    <source>
        <dbReference type="Proteomes" id="UP000245119"/>
    </source>
</evidence>
<proteinExistence type="predicted"/>
<dbReference type="PROSITE" id="PS50097">
    <property type="entry name" value="BTB"/>
    <property type="match status" value="1"/>
</dbReference>